<dbReference type="Pfam" id="PF00400">
    <property type="entry name" value="WD40"/>
    <property type="match status" value="4"/>
</dbReference>
<sequence>MNETEDSAFAKRWSSPTMDVNTAALRFNPQGDVLAVALANGLLKCYGVAEGRELAAFSTNDNRASACNDVCWYPTGQFLFIGKEDGNVIVHDCRLGKLHAAMLCHSAAVTYLLAHPKSPLLISCSVDSTLRFWDIRSSSPLLTVSSGGHALYAMDCDIDGMRLATGGVDGFVRIWDITTAMVFDVLPGDLNRTPITSIQFSSDGEYVLVSRQEWPVKLWKTSTKMTVRSFAGSKNLFYMVRSRMMGKYVVSGSEDGNVFVWDCLSTDLVAKLPHKPAVLAVDCCEKNMLIASASVGQGGSVNLWSQNVS</sequence>
<dbReference type="PANTHER" id="PTHR19857">
    <property type="entry name" value="MITOCHONDRIAL DIVISION PROTEIN 1-RELATED"/>
    <property type="match status" value="1"/>
</dbReference>
<accession>A0A5S6Q6M3</accession>
<dbReference type="InterPro" id="IPR019775">
    <property type="entry name" value="WD40_repeat_CS"/>
</dbReference>
<dbReference type="InterPro" id="IPR020472">
    <property type="entry name" value="WD40_PAC1"/>
</dbReference>
<dbReference type="SUPFAM" id="SSF50978">
    <property type="entry name" value="WD40 repeat-like"/>
    <property type="match status" value="1"/>
</dbReference>
<name>A0A5S6Q6M3_TRIMR</name>
<evidence type="ECO:0000313" key="5">
    <source>
        <dbReference type="WBParaSite" id="TMUE_1000002602.1"/>
    </source>
</evidence>
<dbReference type="WBParaSite" id="TMUE_1000002602.1">
    <property type="protein sequence ID" value="TMUE_1000002602.1"/>
    <property type="gene ID" value="WBGene00288178"/>
</dbReference>
<protein>
    <submittedName>
        <fullName evidence="5">WD_REPEATS_REGION domain-containing protein</fullName>
    </submittedName>
</protein>
<organism evidence="4 5">
    <name type="scientific">Trichuris muris</name>
    <name type="common">Mouse whipworm</name>
    <dbReference type="NCBI Taxonomy" id="70415"/>
    <lineage>
        <taxon>Eukaryota</taxon>
        <taxon>Metazoa</taxon>
        <taxon>Ecdysozoa</taxon>
        <taxon>Nematoda</taxon>
        <taxon>Enoplea</taxon>
        <taxon>Dorylaimia</taxon>
        <taxon>Trichinellida</taxon>
        <taxon>Trichuridae</taxon>
        <taxon>Trichuris</taxon>
    </lineage>
</organism>
<feature type="repeat" description="WD" evidence="3">
    <location>
        <begin position="246"/>
        <end position="262"/>
    </location>
</feature>
<evidence type="ECO:0000256" key="1">
    <source>
        <dbReference type="ARBA" id="ARBA00022574"/>
    </source>
</evidence>
<dbReference type="PROSITE" id="PS00678">
    <property type="entry name" value="WD_REPEATS_1"/>
    <property type="match status" value="2"/>
</dbReference>
<keyword evidence="2" id="KW-0677">Repeat</keyword>
<dbReference type="STRING" id="70415.A0A5S6Q6M3"/>
<dbReference type="SMART" id="SM00320">
    <property type="entry name" value="WD40"/>
    <property type="match status" value="7"/>
</dbReference>
<dbReference type="PROSITE" id="PS50294">
    <property type="entry name" value="WD_REPEATS_REGION"/>
    <property type="match status" value="1"/>
</dbReference>
<dbReference type="InterPro" id="IPR036322">
    <property type="entry name" value="WD40_repeat_dom_sf"/>
</dbReference>
<dbReference type="PANTHER" id="PTHR19857:SF8">
    <property type="entry name" value="ANGIO-ASSOCIATED MIGRATORY CELL PROTEIN"/>
    <property type="match status" value="1"/>
</dbReference>
<evidence type="ECO:0000256" key="2">
    <source>
        <dbReference type="ARBA" id="ARBA00022737"/>
    </source>
</evidence>
<dbReference type="Gene3D" id="2.130.10.10">
    <property type="entry name" value="YVTN repeat-like/Quinoprotein amine dehydrogenase"/>
    <property type="match status" value="1"/>
</dbReference>
<evidence type="ECO:0000313" key="4">
    <source>
        <dbReference type="Proteomes" id="UP000046395"/>
    </source>
</evidence>
<proteinExistence type="predicted"/>
<feature type="repeat" description="WD" evidence="3">
    <location>
        <begin position="102"/>
        <end position="143"/>
    </location>
</feature>
<dbReference type="AlphaFoldDB" id="A0A5S6Q6M3"/>
<dbReference type="InterPro" id="IPR051179">
    <property type="entry name" value="WD_repeat_multifunction"/>
</dbReference>
<dbReference type="Proteomes" id="UP000046395">
    <property type="component" value="Unassembled WGS sequence"/>
</dbReference>
<dbReference type="PROSITE" id="PS50082">
    <property type="entry name" value="WD_REPEATS_2"/>
    <property type="match status" value="3"/>
</dbReference>
<reference evidence="5" key="1">
    <citation type="submission" date="2019-12" db="UniProtKB">
        <authorList>
            <consortium name="WormBaseParasite"/>
        </authorList>
    </citation>
    <scope>IDENTIFICATION</scope>
</reference>
<keyword evidence="1 3" id="KW-0853">WD repeat</keyword>
<dbReference type="InterPro" id="IPR015943">
    <property type="entry name" value="WD40/YVTN_repeat-like_dom_sf"/>
</dbReference>
<feature type="repeat" description="WD" evidence="3">
    <location>
        <begin position="159"/>
        <end position="185"/>
    </location>
</feature>
<evidence type="ECO:0000256" key="3">
    <source>
        <dbReference type="PROSITE-ProRule" id="PRU00221"/>
    </source>
</evidence>
<keyword evidence="4" id="KW-1185">Reference proteome</keyword>
<dbReference type="PRINTS" id="PR00320">
    <property type="entry name" value="GPROTEINBRPT"/>
</dbReference>
<dbReference type="InterPro" id="IPR001680">
    <property type="entry name" value="WD40_rpt"/>
</dbReference>